<dbReference type="AlphaFoldDB" id="A0A9N9W874"/>
<feature type="chain" id="PRO_5040260068" description="Peptidase M12A domain-containing protein" evidence="4">
    <location>
        <begin position="21"/>
        <end position="664"/>
    </location>
</feature>
<dbReference type="InterPro" id="IPR024079">
    <property type="entry name" value="MetalloPept_cat_dom_sf"/>
</dbReference>
<dbReference type="PROSITE" id="PS51864">
    <property type="entry name" value="ASTACIN"/>
    <property type="match status" value="1"/>
</dbReference>
<gene>
    <name evidence="6" type="ORF">DIATSA_LOCUS1283</name>
</gene>
<evidence type="ECO:0000256" key="4">
    <source>
        <dbReference type="SAM" id="SignalP"/>
    </source>
</evidence>
<feature type="domain" description="Peptidase M12A" evidence="5">
    <location>
        <begin position="143"/>
        <end position="216"/>
    </location>
</feature>
<dbReference type="PANTHER" id="PTHR10127">
    <property type="entry name" value="DISCOIDIN, CUB, EGF, LAMININ , AND ZINC METALLOPROTEASE DOMAIN CONTAINING"/>
    <property type="match status" value="1"/>
</dbReference>
<comment type="caution">
    <text evidence="2">Lacks conserved residue(s) required for the propagation of feature annotation.</text>
</comment>
<name>A0A9N9W874_9NEOP</name>
<proteinExistence type="predicted"/>
<feature type="region of interest" description="Disordered" evidence="3">
    <location>
        <begin position="481"/>
        <end position="504"/>
    </location>
</feature>
<evidence type="ECO:0000256" key="3">
    <source>
        <dbReference type="SAM" id="MobiDB-lite"/>
    </source>
</evidence>
<keyword evidence="7" id="KW-1185">Reference proteome</keyword>
<evidence type="ECO:0000256" key="2">
    <source>
        <dbReference type="PROSITE-ProRule" id="PRU01211"/>
    </source>
</evidence>
<dbReference type="EMBL" id="OU893341">
    <property type="protein sequence ID" value="CAG9783084.1"/>
    <property type="molecule type" value="Genomic_DNA"/>
</dbReference>
<feature type="compositionally biased region" description="Basic and acidic residues" evidence="3">
    <location>
        <begin position="481"/>
        <end position="491"/>
    </location>
</feature>
<organism evidence="6 7">
    <name type="scientific">Diatraea saccharalis</name>
    <name type="common">sugarcane borer</name>
    <dbReference type="NCBI Taxonomy" id="40085"/>
    <lineage>
        <taxon>Eukaryota</taxon>
        <taxon>Metazoa</taxon>
        <taxon>Ecdysozoa</taxon>
        <taxon>Arthropoda</taxon>
        <taxon>Hexapoda</taxon>
        <taxon>Insecta</taxon>
        <taxon>Pterygota</taxon>
        <taxon>Neoptera</taxon>
        <taxon>Endopterygota</taxon>
        <taxon>Lepidoptera</taxon>
        <taxon>Glossata</taxon>
        <taxon>Ditrysia</taxon>
        <taxon>Pyraloidea</taxon>
        <taxon>Crambidae</taxon>
        <taxon>Crambinae</taxon>
        <taxon>Diatraea</taxon>
    </lineage>
</organism>
<dbReference type="Pfam" id="PF01400">
    <property type="entry name" value="Astacin"/>
    <property type="match status" value="1"/>
</dbReference>
<dbReference type="Gene3D" id="3.40.390.10">
    <property type="entry name" value="Collagenase (Catalytic Domain)"/>
    <property type="match status" value="2"/>
</dbReference>
<feature type="compositionally biased region" description="Polar residues" evidence="3">
    <location>
        <begin position="492"/>
        <end position="504"/>
    </location>
</feature>
<protein>
    <recommendedName>
        <fullName evidence="5">Peptidase M12A domain-containing protein</fullName>
    </recommendedName>
</protein>
<evidence type="ECO:0000313" key="7">
    <source>
        <dbReference type="Proteomes" id="UP001153714"/>
    </source>
</evidence>
<keyword evidence="4" id="KW-0732">Signal</keyword>
<evidence type="ECO:0000259" key="5">
    <source>
        <dbReference type="PROSITE" id="PS51864"/>
    </source>
</evidence>
<dbReference type="GO" id="GO:0004222">
    <property type="term" value="F:metalloendopeptidase activity"/>
    <property type="evidence" value="ECO:0007669"/>
    <property type="project" value="InterPro"/>
</dbReference>
<feature type="signal peptide" evidence="4">
    <location>
        <begin position="1"/>
        <end position="20"/>
    </location>
</feature>
<reference evidence="6" key="1">
    <citation type="submission" date="2021-12" db="EMBL/GenBank/DDBJ databases">
        <authorList>
            <person name="King R."/>
        </authorList>
    </citation>
    <scope>NUCLEOTIDE SEQUENCE</scope>
</reference>
<dbReference type="PANTHER" id="PTHR10127:SF814">
    <property type="entry name" value="MEPRIN A SUBUNIT BETA"/>
    <property type="match status" value="1"/>
</dbReference>
<dbReference type="GO" id="GO:0006508">
    <property type="term" value="P:proteolysis"/>
    <property type="evidence" value="ECO:0007669"/>
    <property type="project" value="InterPro"/>
</dbReference>
<dbReference type="Proteomes" id="UP001153714">
    <property type="component" value="Chromosome 10"/>
</dbReference>
<dbReference type="OrthoDB" id="291007at2759"/>
<dbReference type="InterPro" id="IPR001506">
    <property type="entry name" value="Peptidase_M12A"/>
</dbReference>
<dbReference type="SUPFAM" id="SSF55486">
    <property type="entry name" value="Metalloproteases ('zincins'), catalytic domain"/>
    <property type="match status" value="1"/>
</dbReference>
<reference evidence="6" key="2">
    <citation type="submission" date="2022-10" db="EMBL/GenBank/DDBJ databases">
        <authorList>
            <consortium name="ENA_rothamsted_submissions"/>
            <consortium name="culmorum"/>
            <person name="King R."/>
        </authorList>
    </citation>
    <scope>NUCLEOTIDE SEQUENCE</scope>
</reference>
<comment type="cofactor">
    <cofactor evidence="1">
        <name>Zn(2+)</name>
        <dbReference type="ChEBI" id="CHEBI:29105"/>
    </cofactor>
</comment>
<accession>A0A9N9W874</accession>
<sequence>MELRDVFAMVLVCYVVKCTAMSISELEDFANFLKKTSHLDETLKKGTDANDFDEDESVSDHAWEESGKFEGDLVLNERQRRMIVEDIAEGLSRNGLRDSTKKWPDNEVIYYIQKEHFTEEQVDAIRSGIEDLARASCVKFRPYQRAARHNFRKYNAFAVSDFGVGYDYDSVLHYSRRAFSSNGQDTIVPKQNGAQIGQRVGLSDKDAQKLNKMYCDADSNSEGEETTTKKVIVKKKTPKNKPFDGHGIGYHQGKTVVIKLLPEKKAETYHIIVEPQYNLFDHFSKTPQALPATKSEGFGKSLGDFSKSYNVDDVYNRVKSKVPEYRNLESITSNMNNNKTVVDTNKIVDNVKKDSSKTLDEKSKEKNAETLSISNDELIEAFNRLSKILKTHVYPSHTPDFGSYTLNADYMDFSNRGKDPKKINNNNPLFSDKLSEVLKNSTSEYIKSLHNDGPVSLISEKKQQNPDRIVVDPEKFKNIEIEQNISKEENKPSTTKEQNKATTSAPFKNQLHFSTESPTPIHVTYEHLKNIRNYSEIYNPSDKQENIVDKNHYKSFVDTPFAYDDWYKKQDLKHLVDYDKDLFTDNKYGKKNDFKYFDDSFEYEPQSSNEYYTDLYSPEQEGAYTSFESRIVPLDQDWHKFHLQSSQNYQPHQRYYSVENKSGE</sequence>
<evidence type="ECO:0000313" key="6">
    <source>
        <dbReference type="EMBL" id="CAG9783084.1"/>
    </source>
</evidence>
<evidence type="ECO:0000256" key="1">
    <source>
        <dbReference type="ARBA" id="ARBA00001947"/>
    </source>
</evidence>